<evidence type="ECO:0000256" key="2">
    <source>
        <dbReference type="ARBA" id="ARBA00023157"/>
    </source>
</evidence>
<feature type="domain" description="Ig-like" evidence="3">
    <location>
        <begin position="458"/>
        <end position="531"/>
    </location>
</feature>
<dbReference type="PROSITE" id="PS50835">
    <property type="entry name" value="IG_LIKE"/>
    <property type="match status" value="2"/>
</dbReference>
<organism evidence="4 5">
    <name type="scientific">Magallana gigas</name>
    <name type="common">Pacific oyster</name>
    <name type="synonym">Crassostrea gigas</name>
    <dbReference type="NCBI Taxonomy" id="29159"/>
    <lineage>
        <taxon>Eukaryota</taxon>
        <taxon>Metazoa</taxon>
        <taxon>Spiralia</taxon>
        <taxon>Lophotrochozoa</taxon>
        <taxon>Mollusca</taxon>
        <taxon>Bivalvia</taxon>
        <taxon>Autobranchia</taxon>
        <taxon>Pteriomorphia</taxon>
        <taxon>Ostreida</taxon>
        <taxon>Ostreoidea</taxon>
        <taxon>Ostreidae</taxon>
        <taxon>Magallana</taxon>
    </lineage>
</organism>
<accession>A0A8W8NW98</accession>
<dbReference type="PANTHER" id="PTHR45080">
    <property type="entry name" value="CONTACTIN 5"/>
    <property type="match status" value="1"/>
</dbReference>
<name>A0A8W8NW98_MAGGI</name>
<dbReference type="SUPFAM" id="SSF48726">
    <property type="entry name" value="Immunoglobulin"/>
    <property type="match status" value="2"/>
</dbReference>
<dbReference type="InterPro" id="IPR013783">
    <property type="entry name" value="Ig-like_fold"/>
</dbReference>
<dbReference type="SMART" id="SM00409">
    <property type="entry name" value="IG"/>
    <property type="match status" value="3"/>
</dbReference>
<dbReference type="GO" id="GO:0007156">
    <property type="term" value="P:homophilic cell adhesion via plasma membrane adhesion molecules"/>
    <property type="evidence" value="ECO:0007669"/>
    <property type="project" value="TreeGrafter"/>
</dbReference>
<evidence type="ECO:0000259" key="3">
    <source>
        <dbReference type="PROSITE" id="PS50835"/>
    </source>
</evidence>
<reference evidence="4" key="1">
    <citation type="submission" date="2022-08" db="UniProtKB">
        <authorList>
            <consortium name="EnsemblMetazoa"/>
        </authorList>
    </citation>
    <scope>IDENTIFICATION</scope>
    <source>
        <strain evidence="4">05x7-T-G4-1.051#20</strain>
    </source>
</reference>
<proteinExistence type="predicted"/>
<keyword evidence="2" id="KW-1015">Disulfide bond</keyword>
<dbReference type="InterPro" id="IPR007110">
    <property type="entry name" value="Ig-like_dom"/>
</dbReference>
<evidence type="ECO:0000313" key="5">
    <source>
        <dbReference type="Proteomes" id="UP000005408"/>
    </source>
</evidence>
<sequence length="776" mass="87993">MTSTTLSQTQLNFARFSIVSIDINKLPLKDILTIFIKPADLDQAIQNCDPLVKGKYSLNSDQRKKCCYYSRKSPDYSTFDITLLYRLIRNLCPSLEPTNKWGNKPASNDLEVGDDIERIRDLRNSIVAHSASAEISDDKFKDLWSDVKCIIQRCQQYTTSKGCTNDYNKMLIDLERKTFTFDEYTIQKARSGAICVFGESEIFCGKTACFEAEITLEDDLPVSWDRVDGMHRKQLDVRDEKYRGSDNRQLRIHNVCKDDEAGYQAVLSRNYDVKILSNTVYLRPKGDLPCLEDLNATSKEGKIYIHYVFKVSENSPIKDIRWTKNNSELQVPGDKYRGGEKADSCFTILMAGIPSADIVSTSNSKVVCGSDTTFDCTVSGYPSPDEVKWQHSPDGKVFIDLDTDTDKCLRSRSDKCSHSLLVRKATLKQQGYYQVVVSNSIGKCTSNKLFLQVTGSKPNLSEVTCSLHGNSVKLKCDVFLYDESPPLNYVYWTKGVKHIIIATNDEKYSEADINDPSLTIYNVNNDDAGEYQLIAVNPVGETWSTVILLGVPEVLLKECVKKEDGSLWFTMTIKSVPVPHSVKWNIKENNTDTFEPINVSAAEYIGTSTTFPHPVLVIKHLEKLNNCIFEIEVKNRIGEVKRVISGNIFQEELKREKKTLGTFYAEGGSSIPFSIWLSELAEKFPKEKTDTLKLLIQSSCKIEDVTELEKAKTAQDCFKILLKEKIICPSDVIAMQLFLIRTKCEELEKECIDYAKQQKAMHFYEKPPGNIHILYN</sequence>
<dbReference type="InterPro" id="IPR003598">
    <property type="entry name" value="Ig_sub2"/>
</dbReference>
<dbReference type="Pfam" id="PF18738">
    <property type="entry name" value="HEPN_DZIP3"/>
    <property type="match status" value="1"/>
</dbReference>
<dbReference type="InterPro" id="IPR041249">
    <property type="entry name" value="HEPN_DZIP3"/>
</dbReference>
<dbReference type="Gene3D" id="2.60.40.10">
    <property type="entry name" value="Immunoglobulins"/>
    <property type="match status" value="2"/>
</dbReference>
<dbReference type="SMART" id="SM00408">
    <property type="entry name" value="IGc2"/>
    <property type="match status" value="2"/>
</dbReference>
<feature type="domain" description="Ig-like" evidence="3">
    <location>
        <begin position="354"/>
        <end position="454"/>
    </location>
</feature>
<protein>
    <recommendedName>
        <fullName evidence="3">Ig-like domain-containing protein</fullName>
    </recommendedName>
</protein>
<dbReference type="CDD" id="cd00096">
    <property type="entry name" value="Ig"/>
    <property type="match status" value="1"/>
</dbReference>
<dbReference type="Proteomes" id="UP000005408">
    <property type="component" value="Unassembled WGS sequence"/>
</dbReference>
<dbReference type="PANTHER" id="PTHR45080:SF8">
    <property type="entry name" value="IG-LIKE DOMAIN-CONTAINING PROTEIN"/>
    <property type="match status" value="1"/>
</dbReference>
<dbReference type="GO" id="GO:0005886">
    <property type="term" value="C:plasma membrane"/>
    <property type="evidence" value="ECO:0007669"/>
    <property type="project" value="TreeGrafter"/>
</dbReference>
<dbReference type="InterPro" id="IPR050958">
    <property type="entry name" value="Cell_Adh-Cytoskel_Orgn"/>
</dbReference>
<dbReference type="EnsemblMetazoa" id="G8766.1">
    <property type="protein sequence ID" value="G8766.1:cds"/>
    <property type="gene ID" value="G8766"/>
</dbReference>
<keyword evidence="1" id="KW-0732">Signal</keyword>
<dbReference type="InterPro" id="IPR003599">
    <property type="entry name" value="Ig_sub"/>
</dbReference>
<keyword evidence="5" id="KW-1185">Reference proteome</keyword>
<dbReference type="InterPro" id="IPR013098">
    <property type="entry name" value="Ig_I-set"/>
</dbReference>
<dbReference type="AlphaFoldDB" id="A0A8W8NW98"/>
<dbReference type="InterPro" id="IPR036179">
    <property type="entry name" value="Ig-like_dom_sf"/>
</dbReference>
<evidence type="ECO:0000313" key="4">
    <source>
        <dbReference type="EnsemblMetazoa" id="G8766.1:cds"/>
    </source>
</evidence>
<evidence type="ECO:0000256" key="1">
    <source>
        <dbReference type="ARBA" id="ARBA00022729"/>
    </source>
</evidence>
<dbReference type="Pfam" id="PF07679">
    <property type="entry name" value="I-set"/>
    <property type="match status" value="2"/>
</dbReference>